<name>A0ABU2WWK5_9ACTN</name>
<keyword evidence="1" id="KW-0812">Transmembrane</keyword>
<keyword evidence="1" id="KW-1133">Transmembrane helix</keyword>
<evidence type="ECO:0000256" key="1">
    <source>
        <dbReference type="SAM" id="Phobius"/>
    </source>
</evidence>
<dbReference type="Proteomes" id="UP001180973">
    <property type="component" value="Unassembled WGS sequence"/>
</dbReference>
<accession>A0ABU2WWK5</accession>
<sequence>MRWTVARRSLAVLAGWYAFAVLAPVAAATWVLGPEFVGSDPERTGPVKLCTEKTLACYGPGPDVWDLLRLGALPLMGSLAISLLAHRFLVGRIRSATVTGTLAAFTGWLGCALLACGLPYR</sequence>
<gene>
    <name evidence="2" type="ORF">RM555_15055</name>
</gene>
<keyword evidence="1" id="KW-0472">Membrane</keyword>
<keyword evidence="3" id="KW-1185">Reference proteome</keyword>
<dbReference type="RefSeq" id="WP_311412317.1">
    <property type="nucleotide sequence ID" value="NZ_JAVRFL010000015.1"/>
</dbReference>
<feature type="transmembrane region" description="Helical" evidence="1">
    <location>
        <begin position="70"/>
        <end position="90"/>
    </location>
</feature>
<proteinExistence type="predicted"/>
<protein>
    <submittedName>
        <fullName evidence="2">Uncharacterized protein</fullName>
    </submittedName>
</protein>
<organism evidence="2 3">
    <name type="scientific">Micromonospora reichwaldensis</name>
    <dbReference type="NCBI Taxonomy" id="3075516"/>
    <lineage>
        <taxon>Bacteria</taxon>
        <taxon>Bacillati</taxon>
        <taxon>Actinomycetota</taxon>
        <taxon>Actinomycetes</taxon>
        <taxon>Micromonosporales</taxon>
        <taxon>Micromonosporaceae</taxon>
        <taxon>Micromonospora</taxon>
    </lineage>
</organism>
<evidence type="ECO:0000313" key="2">
    <source>
        <dbReference type="EMBL" id="MDT0530308.1"/>
    </source>
</evidence>
<dbReference type="EMBL" id="JAVRFL010000015">
    <property type="protein sequence ID" value="MDT0530308.1"/>
    <property type="molecule type" value="Genomic_DNA"/>
</dbReference>
<feature type="transmembrane region" description="Helical" evidence="1">
    <location>
        <begin position="102"/>
        <end position="120"/>
    </location>
</feature>
<comment type="caution">
    <text evidence="2">The sequence shown here is derived from an EMBL/GenBank/DDBJ whole genome shotgun (WGS) entry which is preliminary data.</text>
</comment>
<evidence type="ECO:0000313" key="3">
    <source>
        <dbReference type="Proteomes" id="UP001180973"/>
    </source>
</evidence>
<reference evidence="2" key="1">
    <citation type="submission" date="2023-09" db="EMBL/GenBank/DDBJ databases">
        <title>30 novel species of actinomycetes from the DSMZ collection.</title>
        <authorList>
            <person name="Nouioui I."/>
        </authorList>
    </citation>
    <scope>NUCLEOTIDE SEQUENCE</scope>
    <source>
        <strain evidence="2">DSM 115977</strain>
    </source>
</reference>